<dbReference type="EMBL" id="JAOJ01000002">
    <property type="protein sequence ID" value="EUA72272.1"/>
    <property type="molecule type" value="Genomic_DNA"/>
</dbReference>
<evidence type="ECO:0000313" key="2">
    <source>
        <dbReference type="EMBL" id="EUA72272.1"/>
    </source>
</evidence>
<keyword evidence="1" id="KW-1133">Transmembrane helix</keyword>
<accession>X8DUK8</accession>
<evidence type="ECO:0000313" key="3">
    <source>
        <dbReference type="Proteomes" id="UP000023351"/>
    </source>
</evidence>
<comment type="caution">
    <text evidence="2">The sequence shown here is derived from an EMBL/GenBank/DDBJ whole genome shotgun (WGS) entry which is preliminary data.</text>
</comment>
<evidence type="ECO:0000256" key="1">
    <source>
        <dbReference type="SAM" id="Phobius"/>
    </source>
</evidence>
<sequence>MGTGWLLGGNVGAGTLLYAFGIGPLIQLVLRLVPRRLLAVSGWGRVLSTQRNAESRSTPLDSVQDVAV</sequence>
<organism evidence="2 3">
    <name type="scientific">Mycobacteroides abscessus subsp. bolletii 1513</name>
    <dbReference type="NCBI Taxonomy" id="1299321"/>
    <lineage>
        <taxon>Bacteria</taxon>
        <taxon>Bacillati</taxon>
        <taxon>Actinomycetota</taxon>
        <taxon>Actinomycetes</taxon>
        <taxon>Mycobacteriales</taxon>
        <taxon>Mycobacteriaceae</taxon>
        <taxon>Mycobacteroides</taxon>
        <taxon>Mycobacteroides abscessus</taxon>
    </lineage>
</organism>
<dbReference type="PATRIC" id="fig|1299321.3.peg.3781"/>
<reference evidence="2 3" key="1">
    <citation type="submission" date="2013-12" db="EMBL/GenBank/DDBJ databases">
        <authorList>
            <person name="Zelazny A."/>
            <person name="Olivier K."/>
            <person name="Holland S."/>
            <person name="Lenaerts A."/>
            <person name="Ordway D."/>
            <person name="DeGroote M.A."/>
            <person name="Parker T."/>
            <person name="Sizemore C."/>
            <person name="Tallon L.J."/>
            <person name="Sadzewicz L.K."/>
            <person name="Sengamalay N."/>
            <person name="Fraser C.M."/>
            <person name="Hine E."/>
            <person name="Shefchek K.A."/>
            <person name="Das S.P."/>
            <person name="Tettelin H."/>
        </authorList>
    </citation>
    <scope>NUCLEOTIDE SEQUENCE [LARGE SCALE GENOMIC DNA]</scope>
    <source>
        <strain evidence="2 3">1513</strain>
    </source>
</reference>
<feature type="transmembrane region" description="Helical" evidence="1">
    <location>
        <begin position="12"/>
        <end position="33"/>
    </location>
</feature>
<proteinExistence type="predicted"/>
<keyword evidence="1" id="KW-0812">Transmembrane</keyword>
<name>X8DUK8_9MYCO</name>
<dbReference type="AlphaFoldDB" id="X8DUK8"/>
<keyword evidence="1" id="KW-0472">Membrane</keyword>
<protein>
    <submittedName>
        <fullName evidence="2">Uncharacterized protein</fullName>
    </submittedName>
</protein>
<gene>
    <name evidence="2" type="ORF">I540_3929</name>
</gene>
<dbReference type="Proteomes" id="UP000023351">
    <property type="component" value="Unassembled WGS sequence"/>
</dbReference>